<dbReference type="Pfam" id="PF08588">
    <property type="entry name" value="Duc1"/>
    <property type="match status" value="1"/>
</dbReference>
<dbReference type="PANTHER" id="PTHR34826:SF2">
    <property type="entry name" value="UPF0590 PROTEIN C409.17C"/>
    <property type="match status" value="1"/>
</dbReference>
<reference evidence="2 3" key="1">
    <citation type="submission" date="2019-07" db="EMBL/GenBank/DDBJ databases">
        <title>Venturia inaequalis Genome Resource.</title>
        <authorList>
            <person name="Lichtner F.J."/>
        </authorList>
    </citation>
    <scope>NUCLEOTIDE SEQUENCE [LARGE SCALE GENOMIC DNA]</scope>
    <source>
        <strain evidence="2 3">DMI_063113</strain>
    </source>
</reference>
<evidence type="ECO:0000313" key="2">
    <source>
        <dbReference type="EMBL" id="KAE9973947.1"/>
    </source>
</evidence>
<gene>
    <name evidence="2" type="ORF">EG327_008927</name>
</gene>
<sequence length="618" mass="69293">MSYLNIVRNAVWGTSDDSEIESLKAGKYMLKVTAGPAYDLSTHKPVVVNGDEPLQFENDFMTASIKVRIRGYQGLPKESPTHSAYFDHPDHIKDQYSVGFSFVPKRDIPASNAVFGHDFDRPIRDRLPPGFNYAFAIVKEFIDPGIEADPYSDKPWLFAPALDCWFILRIGDTLPKDFLRGGTKLPHVREHEPLQEGGDASGLKYREDNNIPSEAHKRRKHFISAAHRKSIVFEKDRLYQVVFKMPPKDIIDAYLESLSISDDQLYNPSHPAHAARLRQLKERVGGSQPRMWAPSFDGRGTEVVDDGTSQLNSTLPPLDERVTEVLDDTEPRSFFANVRIALETARNASGTPIEVLKLQIAANISDTLPIAAYLASTMTAAIEGNAWTIPLFPKMFQFNADSFADAENIWKSCKFVTIFIMSIAASKAGALQAIKFCSMTRGGLPTLKLIRNTPTSSFRSAFVVAKTAAQKHGKTTVIGVALADVHIFEMVQRGTSEQVFSFAHSFVVAVGPEGFVVWQAWGEHGYNLAEWLKRGGDRVRTWEEAEDFTKDFTKLTAGKGSFDAKRNKLYKKLFDVDLFQICGSKGPERPLVPKFEAWVQLQILEDVKVEDILKFEYE</sequence>
<keyword evidence="3" id="KW-1185">Reference proteome</keyword>
<name>A0A8H3YY40_VENIN</name>
<accession>A0A8H3YY40</accession>
<protein>
    <recommendedName>
        <fullName evidence="1">Domain of unknown function at the cortex 1 domain-containing protein</fullName>
    </recommendedName>
</protein>
<dbReference type="EMBL" id="WNWR01000576">
    <property type="protein sequence ID" value="KAE9973947.1"/>
    <property type="molecule type" value="Genomic_DNA"/>
</dbReference>
<organism evidence="2 3">
    <name type="scientific">Venturia inaequalis</name>
    <name type="common">Apple scab fungus</name>
    <dbReference type="NCBI Taxonomy" id="5025"/>
    <lineage>
        <taxon>Eukaryota</taxon>
        <taxon>Fungi</taxon>
        <taxon>Dikarya</taxon>
        <taxon>Ascomycota</taxon>
        <taxon>Pezizomycotina</taxon>
        <taxon>Dothideomycetes</taxon>
        <taxon>Pleosporomycetidae</taxon>
        <taxon>Venturiales</taxon>
        <taxon>Venturiaceae</taxon>
        <taxon>Venturia</taxon>
    </lineage>
</organism>
<dbReference type="Proteomes" id="UP000490939">
    <property type="component" value="Unassembled WGS sequence"/>
</dbReference>
<evidence type="ECO:0000313" key="3">
    <source>
        <dbReference type="Proteomes" id="UP000490939"/>
    </source>
</evidence>
<feature type="domain" description="Domain of unknown function at the cortex 1" evidence="1">
    <location>
        <begin position="30"/>
        <end position="245"/>
    </location>
</feature>
<proteinExistence type="predicted"/>
<dbReference type="InterPro" id="IPR013897">
    <property type="entry name" value="Duc1"/>
</dbReference>
<dbReference type="AlphaFoldDB" id="A0A8H3YY40"/>
<dbReference type="PANTHER" id="PTHR34826">
    <property type="entry name" value="UPF0590 PROTEIN C409.17C"/>
    <property type="match status" value="1"/>
</dbReference>
<evidence type="ECO:0000259" key="1">
    <source>
        <dbReference type="Pfam" id="PF08588"/>
    </source>
</evidence>
<comment type="caution">
    <text evidence="2">The sequence shown here is derived from an EMBL/GenBank/DDBJ whole genome shotgun (WGS) entry which is preliminary data.</text>
</comment>